<dbReference type="SUPFAM" id="SSF49899">
    <property type="entry name" value="Concanavalin A-like lectins/glucanases"/>
    <property type="match status" value="2"/>
</dbReference>
<evidence type="ECO:0000256" key="1">
    <source>
        <dbReference type="ARBA" id="ARBA00022734"/>
    </source>
</evidence>
<evidence type="ECO:0000256" key="2">
    <source>
        <dbReference type="ARBA" id="ARBA00022737"/>
    </source>
</evidence>
<dbReference type="GO" id="GO:0030246">
    <property type="term" value="F:carbohydrate binding"/>
    <property type="evidence" value="ECO:0007669"/>
    <property type="project" value="UniProtKB-UniRule"/>
</dbReference>
<dbReference type="EMBL" id="JBJQND010000002">
    <property type="protein sequence ID" value="KAL3885284.1"/>
    <property type="molecule type" value="Genomic_DNA"/>
</dbReference>
<feature type="domain" description="Galectin" evidence="5">
    <location>
        <begin position="125"/>
        <end position="259"/>
    </location>
</feature>
<dbReference type="PANTHER" id="PTHR11346">
    <property type="entry name" value="GALECTIN"/>
    <property type="match status" value="1"/>
</dbReference>
<dbReference type="Proteomes" id="UP001634394">
    <property type="component" value="Unassembled WGS sequence"/>
</dbReference>
<dbReference type="InterPro" id="IPR001079">
    <property type="entry name" value="Galectin_CRD"/>
</dbReference>
<dbReference type="Gene3D" id="2.60.120.200">
    <property type="match status" value="2"/>
</dbReference>
<evidence type="ECO:0000256" key="3">
    <source>
        <dbReference type="RuleBase" id="RU102079"/>
    </source>
</evidence>
<accession>A0ABD3XG97</accession>
<gene>
    <name evidence="6" type="ORF">ACJMK2_025368</name>
</gene>
<sequence>MLWTEIISLILLLTRAAAGQSPCVPTDPCLVNILSRLEALEELYGIEHEDSDTLIPQQPEPIKAPTKGCPCMQDTDEMDLCYTCGESDSCNKKIYAAVFGDNQAGNDEELCIPGIVGNDRWINYYAETVEGGIREGSLILVRAYFETGTRFTINIKTGNDSWASDTAFHFNPRSNEGVVVMNSREKGEWQSEERIQLKNFLPYIFQKRPFEIKIVVSSSGFQVYGNAKKLCFFSHRVDVSGLNSLQIAEDVHVYQDKVMQHVLPMTMHEITMAEEKNVWVLIQMTPTKDDDKIQIFFCENNRKTSNIHLAFNPRMRQKVTIRNSFEKGVWKVEERDQPEFPFVVNETAEVAFLFQQYNIKIYVDRKYYVDFRPRLPISLIHYVYLNGATFYEPEVYYSTPKF</sequence>
<dbReference type="AlphaFoldDB" id="A0ABD3XG97"/>
<keyword evidence="7" id="KW-1185">Reference proteome</keyword>
<dbReference type="InterPro" id="IPR044156">
    <property type="entry name" value="Galectin-like"/>
</dbReference>
<dbReference type="SMART" id="SM00276">
    <property type="entry name" value="GLECT"/>
    <property type="match status" value="2"/>
</dbReference>
<evidence type="ECO:0000256" key="4">
    <source>
        <dbReference type="SAM" id="SignalP"/>
    </source>
</evidence>
<keyword evidence="2" id="KW-0677">Repeat</keyword>
<name>A0ABD3XG97_SINWO</name>
<keyword evidence="4" id="KW-0732">Signal</keyword>
<feature type="domain" description="Galectin" evidence="5">
    <location>
        <begin position="266"/>
        <end position="398"/>
    </location>
</feature>
<evidence type="ECO:0000313" key="7">
    <source>
        <dbReference type="Proteomes" id="UP001634394"/>
    </source>
</evidence>
<dbReference type="InterPro" id="IPR013320">
    <property type="entry name" value="ConA-like_dom_sf"/>
</dbReference>
<organism evidence="6 7">
    <name type="scientific">Sinanodonta woodiana</name>
    <name type="common">Chinese pond mussel</name>
    <name type="synonym">Anodonta woodiana</name>
    <dbReference type="NCBI Taxonomy" id="1069815"/>
    <lineage>
        <taxon>Eukaryota</taxon>
        <taxon>Metazoa</taxon>
        <taxon>Spiralia</taxon>
        <taxon>Lophotrochozoa</taxon>
        <taxon>Mollusca</taxon>
        <taxon>Bivalvia</taxon>
        <taxon>Autobranchia</taxon>
        <taxon>Heteroconchia</taxon>
        <taxon>Palaeoheterodonta</taxon>
        <taxon>Unionida</taxon>
        <taxon>Unionoidea</taxon>
        <taxon>Unionidae</taxon>
        <taxon>Unioninae</taxon>
        <taxon>Sinanodonta</taxon>
    </lineage>
</organism>
<proteinExistence type="predicted"/>
<dbReference type="SMART" id="SM00908">
    <property type="entry name" value="Gal-bind_lectin"/>
    <property type="match status" value="2"/>
</dbReference>
<dbReference type="CDD" id="cd00070">
    <property type="entry name" value="GLECT"/>
    <property type="match status" value="2"/>
</dbReference>
<protein>
    <recommendedName>
        <fullName evidence="3">Galectin</fullName>
    </recommendedName>
</protein>
<dbReference type="PANTHER" id="PTHR11346:SF32">
    <property type="entry name" value="GALECTIN-4"/>
    <property type="match status" value="1"/>
</dbReference>
<comment type="caution">
    <text evidence="6">The sequence shown here is derived from an EMBL/GenBank/DDBJ whole genome shotgun (WGS) entry which is preliminary data.</text>
</comment>
<evidence type="ECO:0000259" key="5">
    <source>
        <dbReference type="PROSITE" id="PS51304"/>
    </source>
</evidence>
<keyword evidence="1 3" id="KW-0430">Lectin</keyword>
<feature type="signal peptide" evidence="4">
    <location>
        <begin position="1"/>
        <end position="19"/>
    </location>
</feature>
<dbReference type="Pfam" id="PF00337">
    <property type="entry name" value="Gal-bind_lectin"/>
    <property type="match status" value="2"/>
</dbReference>
<reference evidence="6 7" key="1">
    <citation type="submission" date="2024-11" db="EMBL/GenBank/DDBJ databases">
        <title>Chromosome-level genome assembly of the freshwater bivalve Anodonta woodiana.</title>
        <authorList>
            <person name="Chen X."/>
        </authorList>
    </citation>
    <scope>NUCLEOTIDE SEQUENCE [LARGE SCALE GENOMIC DNA]</scope>
    <source>
        <strain evidence="6">MN2024</strain>
        <tissue evidence="6">Gills</tissue>
    </source>
</reference>
<evidence type="ECO:0000313" key="6">
    <source>
        <dbReference type="EMBL" id="KAL3885284.1"/>
    </source>
</evidence>
<dbReference type="PROSITE" id="PS51304">
    <property type="entry name" value="GALECTIN"/>
    <property type="match status" value="2"/>
</dbReference>
<feature type="chain" id="PRO_5044794185" description="Galectin" evidence="4">
    <location>
        <begin position="20"/>
        <end position="402"/>
    </location>
</feature>